<dbReference type="FunFam" id="3.40.640.10:FF:000046">
    <property type="entry name" value="Cystathionine gamma-lyase"/>
    <property type="match status" value="1"/>
</dbReference>
<comment type="cofactor">
    <cofactor evidence="1 4">
        <name>pyridoxal 5'-phosphate</name>
        <dbReference type="ChEBI" id="CHEBI:597326"/>
    </cofactor>
</comment>
<evidence type="ECO:0000256" key="1">
    <source>
        <dbReference type="ARBA" id="ARBA00001933"/>
    </source>
</evidence>
<comment type="similarity">
    <text evidence="4">Belongs to the trans-sulfuration enzymes family.</text>
</comment>
<accession>A0A1I4SMW9</accession>
<dbReference type="PANTHER" id="PTHR11808">
    <property type="entry name" value="TRANS-SULFURATION ENZYME FAMILY MEMBER"/>
    <property type="match status" value="1"/>
</dbReference>
<dbReference type="InterPro" id="IPR015421">
    <property type="entry name" value="PyrdxlP-dep_Trfase_major"/>
</dbReference>
<evidence type="ECO:0000313" key="6">
    <source>
        <dbReference type="Proteomes" id="UP000199144"/>
    </source>
</evidence>
<reference evidence="5 6" key="1">
    <citation type="submission" date="2016-10" db="EMBL/GenBank/DDBJ databases">
        <authorList>
            <person name="de Groot N.N."/>
        </authorList>
    </citation>
    <scope>NUCLEOTIDE SEQUENCE [LARGE SCALE GENOMIC DNA]</scope>
    <source>
        <strain evidence="5 6">DSM 15283</strain>
    </source>
</reference>
<dbReference type="PIRSF" id="PIRSF001434">
    <property type="entry name" value="CGS"/>
    <property type="match status" value="1"/>
</dbReference>
<name>A0A1I4SMW9_9RHOB</name>
<evidence type="ECO:0000256" key="2">
    <source>
        <dbReference type="ARBA" id="ARBA00022898"/>
    </source>
</evidence>
<dbReference type="SUPFAM" id="SSF53383">
    <property type="entry name" value="PLP-dependent transferases"/>
    <property type="match status" value="1"/>
</dbReference>
<evidence type="ECO:0000313" key="5">
    <source>
        <dbReference type="EMBL" id="SFM65747.1"/>
    </source>
</evidence>
<dbReference type="InterPro" id="IPR015422">
    <property type="entry name" value="PyrdxlP-dep_Trfase_small"/>
</dbReference>
<dbReference type="PANTHER" id="PTHR11808:SF80">
    <property type="entry name" value="CYSTATHIONINE GAMMA-LYASE"/>
    <property type="match status" value="1"/>
</dbReference>
<proteinExistence type="inferred from homology"/>
<dbReference type="GO" id="GO:0019346">
    <property type="term" value="P:transsulfuration"/>
    <property type="evidence" value="ECO:0007669"/>
    <property type="project" value="InterPro"/>
</dbReference>
<dbReference type="GO" id="GO:0030170">
    <property type="term" value="F:pyridoxal phosphate binding"/>
    <property type="evidence" value="ECO:0007669"/>
    <property type="project" value="InterPro"/>
</dbReference>
<protein>
    <submittedName>
        <fullName evidence="5">Cystathionine gamma-synthase</fullName>
    </submittedName>
</protein>
<dbReference type="Proteomes" id="UP000199144">
    <property type="component" value="Unassembled WGS sequence"/>
</dbReference>
<sequence>MTYSKETELLHRPKVKLPEGNEPMVMPIYQTAKFTFPSWAELLENHDKKTGFFYSRTSNPTVRQLENQVAALQGRDDCVALASGMAAVTTALLALLKAGDHVAFAYESYRPARSFVRDTLSRWGITSSLFSVRDPDALQALMSTKKPAVVMFEAPSNPVNHVPDIAVLTEIIHRHGALCLLDNTLGGLHVFGEYDVDIFIHSLTKFAGGHSDVMGGAIVGNDDVIAPIKALAPILGPMMDPHAAFLILRGLETYFLRFRHQCATSQAVAEFLEGHEAVRKVHYPGLPGHPSHALCMQQAESFGAVVSFDINGGLREAESFVDRLKLFYVSGSLGSVHSLVVPAQPLFASDYDEQTAEMVGVVPGTVRLCIGLESADDLISDLAQALNGEGA</sequence>
<gene>
    <name evidence="5" type="ORF">SAMN04488042_11184</name>
</gene>
<keyword evidence="2 3" id="KW-0663">Pyridoxal phosphate</keyword>
<dbReference type="CDD" id="cd00614">
    <property type="entry name" value="CGS_like"/>
    <property type="match status" value="1"/>
</dbReference>
<feature type="modified residue" description="N6-(pyridoxal phosphate)lysine" evidence="3">
    <location>
        <position position="205"/>
    </location>
</feature>
<dbReference type="GO" id="GO:0016846">
    <property type="term" value="F:carbon-sulfur lyase activity"/>
    <property type="evidence" value="ECO:0007669"/>
    <property type="project" value="TreeGrafter"/>
</dbReference>
<dbReference type="AlphaFoldDB" id="A0A1I4SMW9"/>
<dbReference type="InterPro" id="IPR000277">
    <property type="entry name" value="Cys/Met-Metab_PyrdxlP-dep_enz"/>
</dbReference>
<dbReference type="GO" id="GO:0005737">
    <property type="term" value="C:cytoplasm"/>
    <property type="evidence" value="ECO:0007669"/>
    <property type="project" value="TreeGrafter"/>
</dbReference>
<dbReference type="OrthoDB" id="9805807at2"/>
<evidence type="ECO:0000256" key="3">
    <source>
        <dbReference type="PIRSR" id="PIRSR001434-2"/>
    </source>
</evidence>
<keyword evidence="6" id="KW-1185">Reference proteome</keyword>
<organism evidence="5 6">
    <name type="scientific">Shimia aestuarii</name>
    <dbReference type="NCBI Taxonomy" id="254406"/>
    <lineage>
        <taxon>Bacteria</taxon>
        <taxon>Pseudomonadati</taxon>
        <taxon>Pseudomonadota</taxon>
        <taxon>Alphaproteobacteria</taxon>
        <taxon>Rhodobacterales</taxon>
        <taxon>Roseobacteraceae</taxon>
    </lineage>
</organism>
<dbReference type="Pfam" id="PF01053">
    <property type="entry name" value="Cys_Met_Meta_PP"/>
    <property type="match status" value="1"/>
</dbReference>
<dbReference type="Gene3D" id="3.90.1150.10">
    <property type="entry name" value="Aspartate Aminotransferase, domain 1"/>
    <property type="match status" value="1"/>
</dbReference>
<dbReference type="InterPro" id="IPR015424">
    <property type="entry name" value="PyrdxlP-dep_Trfase"/>
</dbReference>
<dbReference type="Gene3D" id="3.40.640.10">
    <property type="entry name" value="Type I PLP-dependent aspartate aminotransferase-like (Major domain)"/>
    <property type="match status" value="1"/>
</dbReference>
<evidence type="ECO:0000256" key="4">
    <source>
        <dbReference type="RuleBase" id="RU362118"/>
    </source>
</evidence>
<dbReference type="STRING" id="254406.SAMN04488042_11184"/>
<dbReference type="EMBL" id="FOTQ01000011">
    <property type="protein sequence ID" value="SFM65747.1"/>
    <property type="molecule type" value="Genomic_DNA"/>
</dbReference>